<dbReference type="GO" id="GO:0006281">
    <property type="term" value="P:DNA repair"/>
    <property type="evidence" value="ECO:0007669"/>
    <property type="project" value="UniProtKB-KW"/>
</dbReference>
<keyword evidence="4" id="KW-1185">Reference proteome</keyword>
<keyword evidence="1" id="KW-0067">ATP-binding</keyword>
<dbReference type="InParanoid" id="A0A5J5FBK3"/>
<dbReference type="InterPro" id="IPR010285">
    <property type="entry name" value="DNA_helicase_pif1-like_DEAD"/>
</dbReference>
<evidence type="ECO:0000313" key="3">
    <source>
        <dbReference type="EMBL" id="KAA8914803.1"/>
    </source>
</evidence>
<feature type="non-terminal residue" evidence="3">
    <location>
        <position position="139"/>
    </location>
</feature>
<dbReference type="GO" id="GO:0043139">
    <property type="term" value="F:5'-3' DNA helicase activity"/>
    <property type="evidence" value="ECO:0007669"/>
    <property type="project" value="UniProtKB-EC"/>
</dbReference>
<dbReference type="GO" id="GO:0000723">
    <property type="term" value="P:telomere maintenance"/>
    <property type="evidence" value="ECO:0007669"/>
    <property type="project" value="InterPro"/>
</dbReference>
<dbReference type="GO" id="GO:0005524">
    <property type="term" value="F:ATP binding"/>
    <property type="evidence" value="ECO:0007669"/>
    <property type="project" value="UniProtKB-KW"/>
</dbReference>
<dbReference type="GO" id="GO:0006310">
    <property type="term" value="P:DNA recombination"/>
    <property type="evidence" value="ECO:0007669"/>
    <property type="project" value="UniProtKB-KW"/>
</dbReference>
<comment type="catalytic activity">
    <reaction evidence="1">
        <text>ATP + H2O = ADP + phosphate + H(+)</text>
        <dbReference type="Rhea" id="RHEA:13065"/>
        <dbReference type="ChEBI" id="CHEBI:15377"/>
        <dbReference type="ChEBI" id="CHEBI:15378"/>
        <dbReference type="ChEBI" id="CHEBI:30616"/>
        <dbReference type="ChEBI" id="CHEBI:43474"/>
        <dbReference type="ChEBI" id="CHEBI:456216"/>
        <dbReference type="EC" id="5.6.2.3"/>
    </reaction>
</comment>
<dbReference type="InterPro" id="IPR027417">
    <property type="entry name" value="P-loop_NTPase"/>
</dbReference>
<dbReference type="EC" id="5.6.2.3" evidence="1"/>
<evidence type="ECO:0000256" key="1">
    <source>
        <dbReference type="RuleBase" id="RU363044"/>
    </source>
</evidence>
<comment type="cofactor">
    <cofactor evidence="1">
        <name>Mg(2+)</name>
        <dbReference type="ChEBI" id="CHEBI:18420"/>
    </cofactor>
</comment>
<keyword evidence="1" id="KW-0347">Helicase</keyword>
<protein>
    <recommendedName>
        <fullName evidence="1">ATP-dependent DNA helicase</fullName>
        <ecNumber evidence="1">5.6.2.3</ecNumber>
    </recommendedName>
</protein>
<dbReference type="AlphaFoldDB" id="A0A5J5FBK3"/>
<name>A0A5J5FBK3_9PEZI</name>
<dbReference type="Proteomes" id="UP000326924">
    <property type="component" value="Unassembled WGS sequence"/>
</dbReference>
<accession>A0A5J5FBK3</accession>
<evidence type="ECO:0000313" key="4">
    <source>
        <dbReference type="Proteomes" id="UP000326924"/>
    </source>
</evidence>
<comment type="caution">
    <text evidence="3">The sequence shown here is derived from an EMBL/GenBank/DDBJ whole genome shotgun (WGS) entry which is preliminary data.</text>
</comment>
<dbReference type="GO" id="GO:0016887">
    <property type="term" value="F:ATP hydrolysis activity"/>
    <property type="evidence" value="ECO:0007669"/>
    <property type="project" value="RHEA"/>
</dbReference>
<feature type="domain" description="DNA helicase Pif1-like DEAD-box helicase" evidence="2">
    <location>
        <begin position="41"/>
        <end position="138"/>
    </location>
</feature>
<dbReference type="PANTHER" id="PTHR47642">
    <property type="entry name" value="ATP-DEPENDENT DNA HELICASE"/>
    <property type="match status" value="1"/>
</dbReference>
<keyword evidence="1" id="KW-0227">DNA damage</keyword>
<dbReference type="Gene3D" id="3.40.50.300">
    <property type="entry name" value="P-loop containing nucleotide triphosphate hydrolases"/>
    <property type="match status" value="1"/>
</dbReference>
<dbReference type="Pfam" id="PF05970">
    <property type="entry name" value="PIF1"/>
    <property type="match status" value="1"/>
</dbReference>
<dbReference type="InterPro" id="IPR051055">
    <property type="entry name" value="PIF1_helicase"/>
</dbReference>
<reference evidence="3 4" key="1">
    <citation type="submission" date="2019-09" db="EMBL/GenBank/DDBJ databases">
        <title>Draft genome of the ectomycorrhizal ascomycete Sphaerosporella brunnea.</title>
        <authorList>
            <consortium name="DOE Joint Genome Institute"/>
            <person name="Benucci G.M."/>
            <person name="Marozzi G."/>
            <person name="Antonielli L."/>
            <person name="Sanchez S."/>
            <person name="Marco P."/>
            <person name="Wang X."/>
            <person name="Falini L.B."/>
            <person name="Barry K."/>
            <person name="Haridas S."/>
            <person name="Lipzen A."/>
            <person name="Labutti K."/>
            <person name="Grigoriev I.V."/>
            <person name="Murat C."/>
            <person name="Martin F."/>
            <person name="Albertini E."/>
            <person name="Donnini D."/>
            <person name="Bonito G."/>
        </authorList>
    </citation>
    <scope>NUCLEOTIDE SEQUENCE [LARGE SCALE GENOMIC DNA]</scope>
    <source>
        <strain evidence="3 4">Sb_GMNB300</strain>
    </source>
</reference>
<keyword evidence="1" id="KW-0233">DNA recombination</keyword>
<dbReference type="OrthoDB" id="4365175at2759"/>
<organism evidence="3 4">
    <name type="scientific">Sphaerosporella brunnea</name>
    <dbReference type="NCBI Taxonomy" id="1250544"/>
    <lineage>
        <taxon>Eukaryota</taxon>
        <taxon>Fungi</taxon>
        <taxon>Dikarya</taxon>
        <taxon>Ascomycota</taxon>
        <taxon>Pezizomycotina</taxon>
        <taxon>Pezizomycetes</taxon>
        <taxon>Pezizales</taxon>
        <taxon>Pyronemataceae</taxon>
        <taxon>Sphaerosporella</taxon>
    </lineage>
</organism>
<keyword evidence="1" id="KW-0547">Nucleotide-binding</keyword>
<dbReference type="EMBL" id="VXIS01000002">
    <property type="protein sequence ID" value="KAA8914803.1"/>
    <property type="molecule type" value="Genomic_DNA"/>
</dbReference>
<proteinExistence type="inferred from homology"/>
<gene>
    <name evidence="3" type="ORF">FN846DRAFT_770661</name>
</gene>
<keyword evidence="1" id="KW-0234">DNA repair</keyword>
<sequence length="139" mass="14823">MAELDLNQKQRLFLDLVIYGLTRTEQLDQQGSSISKSIETIDELPSTHPLCIYLGGEGGTGKSVAIKAVELLMDKLHKGGALQLCATTGSAADNIGGTTYHSALNVTWGGGQGFKPSSSQLAKWQDKSILIVDEISMLS</sequence>
<keyword evidence="1" id="KW-0378">Hydrolase</keyword>
<evidence type="ECO:0000259" key="2">
    <source>
        <dbReference type="Pfam" id="PF05970"/>
    </source>
</evidence>
<comment type="similarity">
    <text evidence="1">Belongs to the helicase family.</text>
</comment>
<dbReference type="SUPFAM" id="SSF52540">
    <property type="entry name" value="P-loop containing nucleoside triphosphate hydrolases"/>
    <property type="match status" value="1"/>
</dbReference>